<evidence type="ECO:0000256" key="1">
    <source>
        <dbReference type="SAM" id="Phobius"/>
    </source>
</evidence>
<keyword evidence="1" id="KW-1133">Transmembrane helix</keyword>
<protein>
    <submittedName>
        <fullName evidence="2">Unannotated protein</fullName>
    </submittedName>
</protein>
<proteinExistence type="predicted"/>
<gene>
    <name evidence="2" type="ORF">UFOPK3773_00425</name>
</gene>
<sequence length="141" mass="14372">MNLEPSGSLPRPSGVPRCPACGALTPAGELGRPAAWCSMCHEPLHVIVADPSLGSLGSLESLPAPNSDPLPVPSAPVAGALDEQLVEQMLIELAASDDDLWAARSRRFSARRAQVLLGLAVGGGVVLVLLIAAAIVGRIVG</sequence>
<reference evidence="2" key="1">
    <citation type="submission" date="2020-05" db="EMBL/GenBank/DDBJ databases">
        <authorList>
            <person name="Chiriac C."/>
            <person name="Salcher M."/>
            <person name="Ghai R."/>
            <person name="Kavagutti S V."/>
        </authorList>
    </citation>
    <scope>NUCLEOTIDE SEQUENCE</scope>
</reference>
<name>A0A6J7IUP6_9ZZZZ</name>
<keyword evidence="1" id="KW-0472">Membrane</keyword>
<feature type="transmembrane region" description="Helical" evidence="1">
    <location>
        <begin position="115"/>
        <end position="140"/>
    </location>
</feature>
<keyword evidence="1" id="KW-0812">Transmembrane</keyword>
<accession>A0A6J7IUP6</accession>
<dbReference type="EMBL" id="CAFBNF010000027">
    <property type="protein sequence ID" value="CAB4934064.1"/>
    <property type="molecule type" value="Genomic_DNA"/>
</dbReference>
<evidence type="ECO:0000313" key="2">
    <source>
        <dbReference type="EMBL" id="CAB4934064.1"/>
    </source>
</evidence>
<organism evidence="2">
    <name type="scientific">freshwater metagenome</name>
    <dbReference type="NCBI Taxonomy" id="449393"/>
    <lineage>
        <taxon>unclassified sequences</taxon>
        <taxon>metagenomes</taxon>
        <taxon>ecological metagenomes</taxon>
    </lineage>
</organism>
<dbReference type="AlphaFoldDB" id="A0A6J7IUP6"/>